<sequence>MTLYTFFGCLLTAYGPILSIFFLFIAKNAQHVLLTVASIAIQELFRWLYFLLMQRAEPGLNMVTKYPRSPFNRIIFAFVAGYGYALTTSLVSYVPILVESLGPGILMVPSFPAASTFFDAAVTTSFFSLLHMAWMVIAFDGFAAKKWVGSLKIGWVLASHLGASYSTLLNTSTIPFGCIYAMVIQIVFLLISVAIIVASLAKKR</sequence>
<feature type="transmembrane region" description="Helical" evidence="7">
    <location>
        <begin position="7"/>
        <end position="26"/>
    </location>
</feature>
<feature type="transmembrane region" description="Helical" evidence="7">
    <location>
        <begin position="174"/>
        <end position="201"/>
    </location>
</feature>
<proteinExistence type="inferred from homology"/>
<gene>
    <name evidence="8" type="ORF">DM01DRAFT_351017</name>
</gene>
<comment type="subcellular location">
    <subcellularLocation>
        <location evidence="1">Membrane</location>
        <topology evidence="1">Multi-pass membrane protein</topology>
    </subcellularLocation>
</comment>
<keyword evidence="4" id="KW-0914">Notch signaling pathway</keyword>
<dbReference type="OrthoDB" id="6507463at2759"/>
<evidence type="ECO:0000256" key="6">
    <source>
        <dbReference type="ARBA" id="ARBA00023136"/>
    </source>
</evidence>
<dbReference type="InterPro" id="IPR009294">
    <property type="entry name" value="Aph-1"/>
</dbReference>
<comment type="similarity">
    <text evidence="2">Belongs to the APH-1 family.</text>
</comment>
<reference evidence="8 9" key="1">
    <citation type="submission" date="2016-07" db="EMBL/GenBank/DDBJ databases">
        <title>Pervasive Adenine N6-methylation of Active Genes in Fungi.</title>
        <authorList>
            <consortium name="DOE Joint Genome Institute"/>
            <person name="Mondo S.J."/>
            <person name="Dannebaum R.O."/>
            <person name="Kuo R.C."/>
            <person name="Labutti K."/>
            <person name="Haridas S."/>
            <person name="Kuo A."/>
            <person name="Salamov A."/>
            <person name="Ahrendt S.R."/>
            <person name="Lipzen A."/>
            <person name="Sullivan W."/>
            <person name="Andreopoulos W.B."/>
            <person name="Clum A."/>
            <person name="Lindquist E."/>
            <person name="Daum C."/>
            <person name="Ramamoorthy G.K."/>
            <person name="Gryganskyi A."/>
            <person name="Culley D."/>
            <person name="Magnuson J.K."/>
            <person name="James T.Y."/>
            <person name="O'Malley M.A."/>
            <person name="Stajich J.E."/>
            <person name="Spatafora J.W."/>
            <person name="Visel A."/>
            <person name="Grigoriev I.V."/>
        </authorList>
    </citation>
    <scope>NUCLEOTIDE SEQUENCE [LARGE SCALE GENOMIC DNA]</scope>
    <source>
        <strain evidence="8 9">NRRL 3301</strain>
    </source>
</reference>
<evidence type="ECO:0000256" key="7">
    <source>
        <dbReference type="SAM" id="Phobius"/>
    </source>
</evidence>
<dbReference type="GO" id="GO:0016020">
    <property type="term" value="C:membrane"/>
    <property type="evidence" value="ECO:0007669"/>
    <property type="project" value="UniProtKB-SubCell"/>
</dbReference>
<dbReference type="STRING" id="101127.A0A1X2GIJ5"/>
<dbReference type="AlphaFoldDB" id="A0A1X2GIJ5"/>
<accession>A0A1X2GIJ5</accession>
<evidence type="ECO:0000256" key="3">
    <source>
        <dbReference type="ARBA" id="ARBA00022692"/>
    </source>
</evidence>
<comment type="caution">
    <text evidence="8">The sequence shown here is derived from an EMBL/GenBank/DDBJ whole genome shotgun (WGS) entry which is preliminary data.</text>
</comment>
<dbReference type="GO" id="GO:0016485">
    <property type="term" value="P:protein processing"/>
    <property type="evidence" value="ECO:0007669"/>
    <property type="project" value="InterPro"/>
</dbReference>
<keyword evidence="3 7" id="KW-0812">Transmembrane</keyword>
<protein>
    <recommendedName>
        <fullName evidence="10">Aph-1</fullName>
    </recommendedName>
</protein>
<keyword evidence="6 7" id="KW-0472">Membrane</keyword>
<evidence type="ECO:0008006" key="10">
    <source>
        <dbReference type="Google" id="ProtNLM"/>
    </source>
</evidence>
<name>A0A1X2GIJ5_9FUNG</name>
<dbReference type="PANTHER" id="PTHR12889">
    <property type="entry name" value="GAMMA-SECRETASE SUBUNIT APH-1"/>
    <property type="match status" value="1"/>
</dbReference>
<evidence type="ECO:0000313" key="8">
    <source>
        <dbReference type="EMBL" id="ORX54541.1"/>
    </source>
</evidence>
<evidence type="ECO:0000256" key="4">
    <source>
        <dbReference type="ARBA" id="ARBA00022976"/>
    </source>
</evidence>
<organism evidence="8 9">
    <name type="scientific">Hesseltinella vesiculosa</name>
    <dbReference type="NCBI Taxonomy" id="101127"/>
    <lineage>
        <taxon>Eukaryota</taxon>
        <taxon>Fungi</taxon>
        <taxon>Fungi incertae sedis</taxon>
        <taxon>Mucoromycota</taxon>
        <taxon>Mucoromycotina</taxon>
        <taxon>Mucoromycetes</taxon>
        <taxon>Mucorales</taxon>
        <taxon>Cunninghamellaceae</taxon>
        <taxon>Hesseltinella</taxon>
    </lineage>
</organism>
<evidence type="ECO:0000256" key="1">
    <source>
        <dbReference type="ARBA" id="ARBA00004141"/>
    </source>
</evidence>
<evidence type="ECO:0000256" key="5">
    <source>
        <dbReference type="ARBA" id="ARBA00022989"/>
    </source>
</evidence>
<feature type="transmembrane region" description="Helical" evidence="7">
    <location>
        <begin position="116"/>
        <end position="139"/>
    </location>
</feature>
<feature type="transmembrane region" description="Helical" evidence="7">
    <location>
        <begin position="32"/>
        <end position="53"/>
    </location>
</feature>
<dbReference type="EMBL" id="MCGT01000013">
    <property type="protein sequence ID" value="ORX54541.1"/>
    <property type="molecule type" value="Genomic_DNA"/>
</dbReference>
<keyword evidence="5 7" id="KW-1133">Transmembrane helix</keyword>
<dbReference type="Pfam" id="PF06105">
    <property type="entry name" value="Aph-1"/>
    <property type="match status" value="1"/>
</dbReference>
<feature type="transmembrane region" description="Helical" evidence="7">
    <location>
        <begin position="151"/>
        <end position="168"/>
    </location>
</feature>
<evidence type="ECO:0000313" key="9">
    <source>
        <dbReference type="Proteomes" id="UP000242146"/>
    </source>
</evidence>
<evidence type="ECO:0000256" key="2">
    <source>
        <dbReference type="ARBA" id="ARBA00005577"/>
    </source>
</evidence>
<keyword evidence="9" id="KW-1185">Reference proteome</keyword>
<feature type="transmembrane region" description="Helical" evidence="7">
    <location>
        <begin position="74"/>
        <end position="96"/>
    </location>
</feature>
<dbReference type="Proteomes" id="UP000242146">
    <property type="component" value="Unassembled WGS sequence"/>
</dbReference>